<evidence type="ECO:0000313" key="2">
    <source>
        <dbReference type="Proteomes" id="UP000272928"/>
    </source>
</evidence>
<sequence>MDISDVYGFQNQVENVIKEGNLKESLRLLGIVYFDGSLEKGNENIIVFEFSKSRTMAIEVRLMEKKIRFWDWMGDRLEGDHFWKYVFENYEELWYRISSLLIAEYFSPTEYISYEIVSTKGHLFYHWIECPEDTEYTEDNTLYVGRLLLFGFIPLWKVKHTKNEWKKIALIESWKNKIVEYQFQEDIK</sequence>
<name>A0A3R9J2S7_STRMT</name>
<dbReference type="AlphaFoldDB" id="A0A3R9J2S7"/>
<comment type="caution">
    <text evidence="1">The sequence shown here is derived from an EMBL/GenBank/DDBJ whole genome shotgun (WGS) entry which is preliminary data.</text>
</comment>
<protein>
    <submittedName>
        <fullName evidence="1">Uncharacterized protein</fullName>
    </submittedName>
</protein>
<dbReference type="RefSeq" id="WP_125827862.1">
    <property type="nucleotide sequence ID" value="NZ_RJNQ01000008.1"/>
</dbReference>
<evidence type="ECO:0000313" key="1">
    <source>
        <dbReference type="EMBL" id="RSI78158.1"/>
    </source>
</evidence>
<organism evidence="1 2">
    <name type="scientific">Streptococcus mitis</name>
    <dbReference type="NCBI Taxonomy" id="28037"/>
    <lineage>
        <taxon>Bacteria</taxon>
        <taxon>Bacillati</taxon>
        <taxon>Bacillota</taxon>
        <taxon>Bacilli</taxon>
        <taxon>Lactobacillales</taxon>
        <taxon>Streptococcaceae</taxon>
        <taxon>Streptococcus</taxon>
        <taxon>Streptococcus mitis group</taxon>
    </lineage>
</organism>
<accession>A0A3R9J2S7</accession>
<proteinExistence type="predicted"/>
<dbReference type="EMBL" id="RJNQ01000008">
    <property type="protein sequence ID" value="RSI78158.1"/>
    <property type="molecule type" value="Genomic_DNA"/>
</dbReference>
<gene>
    <name evidence="1" type="ORF">D8856_05480</name>
</gene>
<dbReference type="Proteomes" id="UP000272928">
    <property type="component" value="Unassembled WGS sequence"/>
</dbReference>
<reference evidence="1 2" key="1">
    <citation type="submission" date="2018-11" db="EMBL/GenBank/DDBJ databases">
        <title>Species Designations Belie Phenotypic and Genotypic Heterogeneity in Oral Streptococci.</title>
        <authorList>
            <person name="Velsko I."/>
        </authorList>
    </citation>
    <scope>NUCLEOTIDE SEQUENCE [LARGE SCALE GENOMIC DNA]</scope>
    <source>
        <strain evidence="1 2">BCA16</strain>
    </source>
</reference>